<feature type="region of interest" description="Disordered" evidence="4">
    <location>
        <begin position="626"/>
        <end position="691"/>
    </location>
</feature>
<dbReference type="Proteomes" id="UP001149140">
    <property type="component" value="Unassembled WGS sequence"/>
</dbReference>
<dbReference type="InterPro" id="IPR050465">
    <property type="entry name" value="UPF0194_transport"/>
</dbReference>
<evidence type="ECO:0000256" key="1">
    <source>
        <dbReference type="ARBA" id="ARBA00004196"/>
    </source>
</evidence>
<evidence type="ECO:0000313" key="6">
    <source>
        <dbReference type="EMBL" id="MDA0160453.1"/>
    </source>
</evidence>
<proteinExistence type="predicted"/>
<accession>A0A9X3S4C2</accession>
<dbReference type="InterPro" id="IPR036366">
    <property type="entry name" value="PGBDSf"/>
</dbReference>
<dbReference type="RefSeq" id="WP_270039291.1">
    <property type="nucleotide sequence ID" value="NZ_JAPDOD010000005.1"/>
</dbReference>
<dbReference type="SUPFAM" id="SSF47090">
    <property type="entry name" value="PGBD-like"/>
    <property type="match status" value="1"/>
</dbReference>
<keyword evidence="7" id="KW-1185">Reference proteome</keyword>
<feature type="coiled-coil region" evidence="3">
    <location>
        <begin position="366"/>
        <end position="393"/>
    </location>
</feature>
<dbReference type="Gene3D" id="2.40.420.20">
    <property type="match status" value="1"/>
</dbReference>
<evidence type="ECO:0000256" key="4">
    <source>
        <dbReference type="SAM" id="MobiDB-lite"/>
    </source>
</evidence>
<comment type="caution">
    <text evidence="6">The sequence shown here is derived from an EMBL/GenBank/DDBJ whole genome shotgun (WGS) entry which is preliminary data.</text>
</comment>
<dbReference type="InterPro" id="IPR002477">
    <property type="entry name" value="Peptidoglycan-bd-like"/>
</dbReference>
<feature type="domain" description="Peptidoglycan binding-like" evidence="5">
    <location>
        <begin position="132"/>
        <end position="169"/>
    </location>
</feature>
<dbReference type="GO" id="GO:0030313">
    <property type="term" value="C:cell envelope"/>
    <property type="evidence" value="ECO:0007669"/>
    <property type="project" value="UniProtKB-SubCell"/>
</dbReference>
<reference evidence="6" key="1">
    <citation type="submission" date="2022-10" db="EMBL/GenBank/DDBJ databases">
        <title>The WGS of Solirubrobacter ginsenosidimutans DSM 21036.</title>
        <authorList>
            <person name="Jiang Z."/>
        </authorList>
    </citation>
    <scope>NUCLEOTIDE SEQUENCE</scope>
    <source>
        <strain evidence="6">DSM 21036</strain>
    </source>
</reference>
<dbReference type="PANTHER" id="PTHR32347">
    <property type="entry name" value="EFFLUX SYSTEM COMPONENT YKNX-RELATED"/>
    <property type="match status" value="1"/>
</dbReference>
<evidence type="ECO:0000313" key="7">
    <source>
        <dbReference type="Proteomes" id="UP001149140"/>
    </source>
</evidence>
<evidence type="ECO:0000256" key="3">
    <source>
        <dbReference type="SAM" id="Coils"/>
    </source>
</evidence>
<feature type="compositionally biased region" description="Low complexity" evidence="4">
    <location>
        <begin position="647"/>
        <end position="682"/>
    </location>
</feature>
<keyword evidence="2 3" id="KW-0175">Coiled coil</keyword>
<dbReference type="Gene3D" id="1.10.101.10">
    <property type="entry name" value="PGBD-like superfamily/PGBD"/>
    <property type="match status" value="1"/>
</dbReference>
<organism evidence="6 7">
    <name type="scientific">Solirubrobacter ginsenosidimutans</name>
    <dbReference type="NCBI Taxonomy" id="490573"/>
    <lineage>
        <taxon>Bacteria</taxon>
        <taxon>Bacillati</taxon>
        <taxon>Actinomycetota</taxon>
        <taxon>Thermoleophilia</taxon>
        <taxon>Solirubrobacterales</taxon>
        <taxon>Solirubrobacteraceae</taxon>
        <taxon>Solirubrobacter</taxon>
    </lineage>
</organism>
<name>A0A9X3S4C2_9ACTN</name>
<protein>
    <submittedName>
        <fullName evidence="6">Peptidoglycan-binding protein</fullName>
    </submittedName>
</protein>
<gene>
    <name evidence="6" type="ORF">OM076_09260</name>
</gene>
<dbReference type="Pfam" id="PF01471">
    <property type="entry name" value="PG_binding_1"/>
    <property type="match status" value="1"/>
</dbReference>
<dbReference type="EMBL" id="JAPDOD010000005">
    <property type="protein sequence ID" value="MDA0160453.1"/>
    <property type="molecule type" value="Genomic_DNA"/>
</dbReference>
<comment type="subcellular location">
    <subcellularLocation>
        <location evidence="1">Cell envelope</location>
    </subcellularLocation>
</comment>
<evidence type="ECO:0000256" key="2">
    <source>
        <dbReference type="ARBA" id="ARBA00023054"/>
    </source>
</evidence>
<evidence type="ECO:0000259" key="5">
    <source>
        <dbReference type="Pfam" id="PF01471"/>
    </source>
</evidence>
<sequence>MKSRRNIHVVILALTAVVFLAGGGWVAAQQIKSPAQVAADTAPPTPSLITAQVERRSLSSEVIVRGTGRYGEPQVIGLPTSALKTNTQLISEIAKPDKVLRERSIVMTVSGRPVFILKGDAPMHRDLGPGDSGKDVAQLEGALRRFGYNPGAQDSVYDGATAAAVARMYRAANQAPFGLTDTQIEKLNAAAVAVGSATDHLLQQRLALRTAQRGTTPAEINQARLDASAVAELLPPARSAIDAARTRIAESRDLVSIAKRLEAEGDGTARRDVAAAGVDVTTKQNALDDAITAQAEAQRAVDTLPPDATPTEVEAAGSALRIAAAKVPGARAELDSARAALGTAQEVLRQSSVKARDDGRKATRDLALARSDLREARRTLSTLEAKYRLAQSRVSILRQPSGTLVEREIVAAATRELSRSKADLARVAARSGVQVPADEILFFPNTPVRVDKVSATRGSPVGGDLMTVSNTTLAIDAGLTPQDTKLVRTGLRVHIEDPETGIDLVGRVTRVADRPGTNPQIADPTKTAIEVTPEGADARLVGTSVRLTIAVKSTRGKVLTVPVNALSAGADGRTRVQVDSGAGRPRLVAVNPGLVASGNVEIEPARRGALKPGDRVVIGAVTTSIASKGPTDSQAPVAPTTVGTEQPAGSASGSASPVPSPSPTGGAAATPSAGGATATPGTGAAGGTGGP</sequence>
<dbReference type="AlphaFoldDB" id="A0A9X3S4C2"/>
<dbReference type="InterPro" id="IPR036365">
    <property type="entry name" value="PGBD-like_sf"/>
</dbReference>